<accession>A0A7R9K1X0</accession>
<dbReference type="Pfam" id="PF00787">
    <property type="entry name" value="PX"/>
    <property type="match status" value="1"/>
</dbReference>
<dbReference type="PROSITE" id="PS50195">
    <property type="entry name" value="PX"/>
    <property type="match status" value="1"/>
</dbReference>
<dbReference type="InterPro" id="IPR001683">
    <property type="entry name" value="PX_dom"/>
</dbReference>
<dbReference type="GO" id="GO:0032456">
    <property type="term" value="P:endocytic recycling"/>
    <property type="evidence" value="ECO:0007669"/>
    <property type="project" value="TreeGrafter"/>
</dbReference>
<sequence length="519" mass="59102">MEYVARRRYNDFVWLRQKLVEAFPTHLIPVSITTILLVVAHCGSILAELLFQPLPGKHTLLAQLDRYSKEFILARMALLHRFLNRVANHPVLSCNNSLKVFLTAKPSEFSIHRKSRQGLLGRMSSSFNNLAAVYMIRQRAPEFEHVREYVTMLGEKLSSIDKISQRIHKERQDYLYELHQLHPIFTLWSASEPELNPVLLALASAGERSAQAQHQVLVTYTPIIVQPLKEYLLYVEAVKETLTRRDSVQIEYELTQEELNKRRLEKDQLCPFVNDLFSLCFSCKSSLKFLAPQSHGCLVIVSLMSCRVAEYRPLPVMCFISVLSLMLVKSWLCSPTCVTPPYSVPATPPLRQDQSLHLFEHLISLSNTWPLCLMSNEQQQQLGPAGVGGFSIGGTSLWRSPGEVRDGKLQKLEQTIPQLVKQVEENQDKVECANENLRADLERWNKEKKNDLKTIFLALANQQIKYYEQLANALLVLSSTAEDGEIEVRISCLAAWEDILPEAKPACDTPSHYSTLESS</sequence>
<evidence type="ECO:0000256" key="2">
    <source>
        <dbReference type="ARBA" id="ARBA00004496"/>
    </source>
</evidence>
<keyword evidence="6" id="KW-0446">Lipid-binding</keyword>
<proteinExistence type="inferred from homology"/>
<evidence type="ECO:0000256" key="3">
    <source>
        <dbReference type="ARBA" id="ARBA00010883"/>
    </source>
</evidence>
<dbReference type="GO" id="GO:0035091">
    <property type="term" value="F:phosphatidylinositol binding"/>
    <property type="evidence" value="ECO:0007669"/>
    <property type="project" value="InterPro"/>
</dbReference>
<gene>
    <name evidence="11" type="ORF">TGEB3V08_LOCUS7373</name>
</gene>
<dbReference type="SUPFAM" id="SSF103657">
    <property type="entry name" value="BAR/IMD domain-like"/>
    <property type="match status" value="1"/>
</dbReference>
<evidence type="ECO:0000256" key="1">
    <source>
        <dbReference type="ARBA" id="ARBA00004184"/>
    </source>
</evidence>
<evidence type="ECO:0000256" key="9">
    <source>
        <dbReference type="SAM" id="Phobius"/>
    </source>
</evidence>
<keyword evidence="9" id="KW-0812">Transmembrane</keyword>
<evidence type="ECO:0000256" key="5">
    <source>
        <dbReference type="ARBA" id="ARBA00022490"/>
    </source>
</evidence>
<keyword evidence="9" id="KW-1133">Transmembrane helix</keyword>
<feature type="coiled-coil region" evidence="8">
    <location>
        <begin position="409"/>
        <end position="454"/>
    </location>
</feature>
<dbReference type="EMBL" id="OE842326">
    <property type="protein sequence ID" value="CAD7599503.1"/>
    <property type="molecule type" value="Genomic_DNA"/>
</dbReference>
<dbReference type="InterPro" id="IPR036871">
    <property type="entry name" value="PX_dom_sf"/>
</dbReference>
<dbReference type="Gene3D" id="3.30.1520.10">
    <property type="entry name" value="Phox-like domain"/>
    <property type="match status" value="1"/>
</dbReference>
<evidence type="ECO:0000256" key="8">
    <source>
        <dbReference type="SAM" id="Coils"/>
    </source>
</evidence>
<organism evidence="11">
    <name type="scientific">Timema genevievae</name>
    <name type="common">Walking stick</name>
    <dbReference type="NCBI Taxonomy" id="629358"/>
    <lineage>
        <taxon>Eukaryota</taxon>
        <taxon>Metazoa</taxon>
        <taxon>Ecdysozoa</taxon>
        <taxon>Arthropoda</taxon>
        <taxon>Hexapoda</taxon>
        <taxon>Insecta</taxon>
        <taxon>Pterygota</taxon>
        <taxon>Neoptera</taxon>
        <taxon>Polyneoptera</taxon>
        <taxon>Phasmatodea</taxon>
        <taxon>Timematodea</taxon>
        <taxon>Timematoidea</taxon>
        <taxon>Timematidae</taxon>
        <taxon>Timema</taxon>
    </lineage>
</organism>
<evidence type="ECO:0000313" key="11">
    <source>
        <dbReference type="EMBL" id="CAD7599503.1"/>
    </source>
</evidence>
<feature type="transmembrane region" description="Helical" evidence="9">
    <location>
        <begin position="27"/>
        <end position="51"/>
    </location>
</feature>
<reference evidence="11" key="1">
    <citation type="submission" date="2020-11" db="EMBL/GenBank/DDBJ databases">
        <authorList>
            <person name="Tran Van P."/>
        </authorList>
    </citation>
    <scope>NUCLEOTIDE SEQUENCE</scope>
</reference>
<dbReference type="GO" id="GO:0000407">
    <property type="term" value="C:phagophore assembly site"/>
    <property type="evidence" value="ECO:0007669"/>
    <property type="project" value="TreeGrafter"/>
</dbReference>
<dbReference type="GO" id="GO:0034727">
    <property type="term" value="P:piecemeal microautophagy of the nucleus"/>
    <property type="evidence" value="ECO:0007669"/>
    <property type="project" value="TreeGrafter"/>
</dbReference>
<evidence type="ECO:0000259" key="10">
    <source>
        <dbReference type="PROSITE" id="PS50195"/>
    </source>
</evidence>
<evidence type="ECO:0000256" key="6">
    <source>
        <dbReference type="ARBA" id="ARBA00023121"/>
    </source>
</evidence>
<keyword evidence="8" id="KW-0175">Coiled coil</keyword>
<comment type="similarity">
    <text evidence="3">Belongs to the sorting nexin family.</text>
</comment>
<evidence type="ECO:0000256" key="7">
    <source>
        <dbReference type="ARBA" id="ARBA00023136"/>
    </source>
</evidence>
<keyword evidence="7 9" id="KW-0472">Membrane</keyword>
<comment type="subcellular location">
    <subcellularLocation>
        <location evidence="2">Cytoplasm</location>
    </subcellularLocation>
    <subcellularLocation>
        <location evidence="1">Endomembrane system</location>
        <topology evidence="1">Peripheral membrane protein</topology>
    </subcellularLocation>
</comment>
<evidence type="ECO:0000256" key="4">
    <source>
        <dbReference type="ARBA" id="ARBA00022448"/>
    </source>
</evidence>
<keyword evidence="4" id="KW-0813">Transport</keyword>
<feature type="domain" description="PX" evidence="10">
    <location>
        <begin position="1"/>
        <end position="109"/>
    </location>
</feature>
<dbReference type="GO" id="GO:0061709">
    <property type="term" value="P:reticulophagy"/>
    <property type="evidence" value="ECO:0007669"/>
    <property type="project" value="TreeGrafter"/>
</dbReference>
<dbReference type="InterPro" id="IPR027267">
    <property type="entry name" value="AH/BAR_dom_sf"/>
</dbReference>
<dbReference type="GO" id="GO:0000422">
    <property type="term" value="P:autophagy of mitochondrion"/>
    <property type="evidence" value="ECO:0007669"/>
    <property type="project" value="TreeGrafter"/>
</dbReference>
<dbReference type="Gene3D" id="1.20.1270.60">
    <property type="entry name" value="Arfaptin homology (AH) domain/BAR domain"/>
    <property type="match status" value="1"/>
</dbReference>
<dbReference type="GO" id="GO:0005769">
    <property type="term" value="C:early endosome"/>
    <property type="evidence" value="ECO:0007669"/>
    <property type="project" value="TreeGrafter"/>
</dbReference>
<keyword evidence="5" id="KW-0963">Cytoplasm</keyword>
<name>A0A7R9K1X0_TIMGE</name>
<dbReference type="PANTHER" id="PTHR45949:SF2">
    <property type="entry name" value="SORTING NEXIN-4"/>
    <property type="match status" value="1"/>
</dbReference>
<dbReference type="GO" id="GO:0015031">
    <property type="term" value="P:protein transport"/>
    <property type="evidence" value="ECO:0007669"/>
    <property type="project" value="TreeGrafter"/>
</dbReference>
<dbReference type="PANTHER" id="PTHR45949">
    <property type="entry name" value="SORTING NEXIN-4"/>
    <property type="match status" value="1"/>
</dbReference>
<protein>
    <recommendedName>
        <fullName evidence="10">PX domain-containing protein</fullName>
    </recommendedName>
</protein>
<dbReference type="AlphaFoldDB" id="A0A7R9K1X0"/>
<dbReference type="SUPFAM" id="SSF64268">
    <property type="entry name" value="PX domain"/>
    <property type="match status" value="1"/>
</dbReference>